<dbReference type="AlphaFoldDB" id="A0A821SQD5"/>
<evidence type="ECO:0000256" key="1">
    <source>
        <dbReference type="SAM" id="MobiDB-lite"/>
    </source>
</evidence>
<protein>
    <submittedName>
        <fullName evidence="2">Uncharacterized protein</fullName>
    </submittedName>
</protein>
<dbReference type="EMBL" id="CAJOBS010003565">
    <property type="protein sequence ID" value="CAF4859978.1"/>
    <property type="molecule type" value="Genomic_DNA"/>
</dbReference>
<proteinExistence type="predicted"/>
<evidence type="ECO:0000313" key="2">
    <source>
        <dbReference type="EMBL" id="CAF4859978.1"/>
    </source>
</evidence>
<comment type="caution">
    <text evidence="2">The sequence shown here is derived from an EMBL/GenBank/DDBJ whole genome shotgun (WGS) entry which is preliminary data.</text>
</comment>
<accession>A0A821SQD5</accession>
<sequence length="361" mass="41176">VAQQCYVPITGRALIPYETEVEMPNKDFEDKKEEVTEIGVLEQYFKITRITYSNTSHGNIIKVIWLIEEKVQTDLMSYYVNVTCLTKYFKLMHVLPLHEELMDSVYRHIGAHAQNIDHKICSLDFQFRKLTLGNEKITNKRRKGDSVSEEPQEANREVTTTNPEAAVVVDTEHVADELQPTASCNLEAVTPEVLAQMRLECKRHESCGQLLQTLALENNVQSKDSTESPRRLYNPGARPTTPLRRPKSRQRTDQPPSDNVDPQIDPSELTDLTDELTIIKPDIIVPIPPPSALSYKPSDPTDNWYFPPIDDECMARCRGRGLLHHMLSETLAAIPYPQPTNVNPLTQQDLSPWEDTEEEED</sequence>
<reference evidence="2" key="1">
    <citation type="submission" date="2021-02" db="EMBL/GenBank/DDBJ databases">
        <authorList>
            <person name="Nowell W R."/>
        </authorList>
    </citation>
    <scope>NUCLEOTIDE SEQUENCE</scope>
</reference>
<feature type="region of interest" description="Disordered" evidence="1">
    <location>
        <begin position="220"/>
        <end position="268"/>
    </location>
</feature>
<feature type="compositionally biased region" description="Acidic residues" evidence="1">
    <location>
        <begin position="352"/>
        <end position="361"/>
    </location>
</feature>
<feature type="region of interest" description="Disordered" evidence="1">
    <location>
        <begin position="139"/>
        <end position="161"/>
    </location>
</feature>
<feature type="non-terminal residue" evidence="2">
    <location>
        <position position="1"/>
    </location>
</feature>
<gene>
    <name evidence="2" type="ORF">TOA249_LOCUS27611</name>
</gene>
<organism evidence="2 3">
    <name type="scientific">Rotaria socialis</name>
    <dbReference type="NCBI Taxonomy" id="392032"/>
    <lineage>
        <taxon>Eukaryota</taxon>
        <taxon>Metazoa</taxon>
        <taxon>Spiralia</taxon>
        <taxon>Gnathifera</taxon>
        <taxon>Rotifera</taxon>
        <taxon>Eurotatoria</taxon>
        <taxon>Bdelloidea</taxon>
        <taxon>Philodinida</taxon>
        <taxon>Philodinidae</taxon>
        <taxon>Rotaria</taxon>
    </lineage>
</organism>
<evidence type="ECO:0000313" key="3">
    <source>
        <dbReference type="Proteomes" id="UP000663838"/>
    </source>
</evidence>
<name>A0A821SQD5_9BILA</name>
<dbReference type="Proteomes" id="UP000663838">
    <property type="component" value="Unassembled WGS sequence"/>
</dbReference>
<feature type="region of interest" description="Disordered" evidence="1">
    <location>
        <begin position="337"/>
        <end position="361"/>
    </location>
</feature>
<feature type="compositionally biased region" description="Polar residues" evidence="1">
    <location>
        <begin position="339"/>
        <end position="350"/>
    </location>
</feature>